<dbReference type="PANTHER" id="PTHR42748:SF30">
    <property type="entry name" value="NMRA-LIKE DOMAIN-CONTAINING PROTEIN"/>
    <property type="match status" value="1"/>
</dbReference>
<sequence length="283" mass="31239">MSHVHALVTDASSERALARQSLGPHITLYPGTWKDPSTIKIAASGCRALLLNQLPSFLDDAEVQEARVVLEIAKEVGVQHVIFTLTVPLNNPNVREDLKDSAAAPAVLNKGDVEELVKASEMMWTLLRPGWFMTNLLPPLVYWMFPEVKEGRFVNSYGPDCLMDLIDPDDFHGQTITLVAGNVRLDDMVKELAETSGQSLTAIYRTKEETEQAKSNPFVAGQLLSIGMDELVDLEEATRWGVPLTSFKQFLETHRDEFAGVKGSQGADTFTMTYADSLISGKE</sequence>
<evidence type="ECO:0000313" key="5">
    <source>
        <dbReference type="Proteomes" id="UP000799777"/>
    </source>
</evidence>
<dbReference type="OrthoDB" id="419598at2759"/>
<dbReference type="InterPro" id="IPR016040">
    <property type="entry name" value="NAD(P)-bd_dom"/>
</dbReference>
<dbReference type="Proteomes" id="UP000799777">
    <property type="component" value="Unassembled WGS sequence"/>
</dbReference>
<feature type="domain" description="NAD(P)-binding" evidence="3">
    <location>
        <begin position="3"/>
        <end position="133"/>
    </location>
</feature>
<evidence type="ECO:0000313" key="4">
    <source>
        <dbReference type="EMBL" id="KAF2024471.1"/>
    </source>
</evidence>
<dbReference type="GO" id="GO:0005634">
    <property type="term" value="C:nucleus"/>
    <property type="evidence" value="ECO:0007669"/>
    <property type="project" value="TreeGrafter"/>
</dbReference>
<organism evidence="4 5">
    <name type="scientific">Setomelanomma holmii</name>
    <dbReference type="NCBI Taxonomy" id="210430"/>
    <lineage>
        <taxon>Eukaryota</taxon>
        <taxon>Fungi</taxon>
        <taxon>Dikarya</taxon>
        <taxon>Ascomycota</taxon>
        <taxon>Pezizomycotina</taxon>
        <taxon>Dothideomycetes</taxon>
        <taxon>Pleosporomycetidae</taxon>
        <taxon>Pleosporales</taxon>
        <taxon>Pleosporineae</taxon>
        <taxon>Phaeosphaeriaceae</taxon>
        <taxon>Setomelanomma</taxon>
    </lineage>
</organism>
<comment type="caution">
    <text evidence="4">The sequence shown here is derived from an EMBL/GenBank/DDBJ whole genome shotgun (WGS) entry which is preliminary data.</text>
</comment>
<dbReference type="Gene3D" id="3.40.50.720">
    <property type="entry name" value="NAD(P)-binding Rossmann-like Domain"/>
    <property type="match status" value="1"/>
</dbReference>
<dbReference type="PANTHER" id="PTHR42748">
    <property type="entry name" value="NITROGEN METABOLITE REPRESSION PROTEIN NMRA FAMILY MEMBER"/>
    <property type="match status" value="1"/>
</dbReference>
<evidence type="ECO:0000259" key="3">
    <source>
        <dbReference type="Pfam" id="PF13460"/>
    </source>
</evidence>
<reference evidence="4" key="1">
    <citation type="journal article" date="2020" name="Stud. Mycol.">
        <title>101 Dothideomycetes genomes: a test case for predicting lifestyles and emergence of pathogens.</title>
        <authorList>
            <person name="Haridas S."/>
            <person name="Albert R."/>
            <person name="Binder M."/>
            <person name="Bloem J."/>
            <person name="Labutti K."/>
            <person name="Salamov A."/>
            <person name="Andreopoulos B."/>
            <person name="Baker S."/>
            <person name="Barry K."/>
            <person name="Bills G."/>
            <person name="Bluhm B."/>
            <person name="Cannon C."/>
            <person name="Castanera R."/>
            <person name="Culley D."/>
            <person name="Daum C."/>
            <person name="Ezra D."/>
            <person name="Gonzalez J."/>
            <person name="Henrissat B."/>
            <person name="Kuo A."/>
            <person name="Liang C."/>
            <person name="Lipzen A."/>
            <person name="Lutzoni F."/>
            <person name="Magnuson J."/>
            <person name="Mondo S."/>
            <person name="Nolan M."/>
            <person name="Ohm R."/>
            <person name="Pangilinan J."/>
            <person name="Park H.-J."/>
            <person name="Ramirez L."/>
            <person name="Alfaro M."/>
            <person name="Sun H."/>
            <person name="Tritt A."/>
            <person name="Yoshinaga Y."/>
            <person name="Zwiers L.-H."/>
            <person name="Turgeon B."/>
            <person name="Goodwin S."/>
            <person name="Spatafora J."/>
            <person name="Crous P."/>
            <person name="Grigoriev I."/>
        </authorList>
    </citation>
    <scope>NUCLEOTIDE SEQUENCE</scope>
    <source>
        <strain evidence="4">CBS 110217</strain>
    </source>
</reference>
<protein>
    <submittedName>
        <fullName evidence="4">NAD(P)-binding protein</fullName>
    </submittedName>
</protein>
<evidence type="ECO:0000256" key="2">
    <source>
        <dbReference type="ARBA" id="ARBA00023002"/>
    </source>
</evidence>
<dbReference type="AlphaFoldDB" id="A0A9P4H0G3"/>
<keyword evidence="5" id="KW-1185">Reference proteome</keyword>
<evidence type="ECO:0000256" key="1">
    <source>
        <dbReference type="ARBA" id="ARBA00022857"/>
    </source>
</evidence>
<keyword evidence="1" id="KW-0521">NADP</keyword>
<keyword evidence="2" id="KW-0560">Oxidoreductase</keyword>
<dbReference type="EMBL" id="ML978294">
    <property type="protein sequence ID" value="KAF2024471.1"/>
    <property type="molecule type" value="Genomic_DNA"/>
</dbReference>
<dbReference type="InterPro" id="IPR051164">
    <property type="entry name" value="NmrA-like_oxidored"/>
</dbReference>
<accession>A0A9P4H0G3</accession>
<gene>
    <name evidence="4" type="ORF">EK21DRAFT_117729</name>
</gene>
<dbReference type="Pfam" id="PF13460">
    <property type="entry name" value="NAD_binding_10"/>
    <property type="match status" value="1"/>
</dbReference>
<proteinExistence type="predicted"/>
<dbReference type="GO" id="GO:0016491">
    <property type="term" value="F:oxidoreductase activity"/>
    <property type="evidence" value="ECO:0007669"/>
    <property type="project" value="UniProtKB-KW"/>
</dbReference>
<dbReference type="SUPFAM" id="SSF51735">
    <property type="entry name" value="NAD(P)-binding Rossmann-fold domains"/>
    <property type="match status" value="1"/>
</dbReference>
<name>A0A9P4H0G3_9PLEO</name>
<dbReference type="InterPro" id="IPR036291">
    <property type="entry name" value="NAD(P)-bd_dom_sf"/>
</dbReference>